<dbReference type="Proteomes" id="UP000324800">
    <property type="component" value="Unassembled WGS sequence"/>
</dbReference>
<proteinExistence type="predicted"/>
<comment type="caution">
    <text evidence="1">The sequence shown here is derived from an EMBL/GenBank/DDBJ whole genome shotgun (WGS) entry which is preliminary data.</text>
</comment>
<protein>
    <submittedName>
        <fullName evidence="1">Uncharacterized protein</fullName>
    </submittedName>
</protein>
<gene>
    <name evidence="1" type="ORF">EZS28_053829</name>
</gene>
<feature type="non-terminal residue" evidence="1">
    <location>
        <position position="248"/>
    </location>
</feature>
<sequence length="248" mass="27172">IISEVLGVSTQQVYSAARAHCFGLKWITKGQVGHALLLSESGEQEICVNIHKMMAVNNAPGSDKIREMIEEQRHIEQKMAIVRAYAMGMYSLGDNLDKFIEPASDSYVYGLLSKNNLTLAQPSRLTTDRSDAGTQSNIQYYFKEIYTEDIAKIYRAVAIGNGDEVNLDFDIECLVCKDVDAKRAPATTKENVPGHISIVITIMADDPSPPPFFILGGILNVPKYLQVLIEQTGVGIVATGSGLMTKDV</sequence>
<organism evidence="1 2">
    <name type="scientific">Streblomastix strix</name>
    <dbReference type="NCBI Taxonomy" id="222440"/>
    <lineage>
        <taxon>Eukaryota</taxon>
        <taxon>Metamonada</taxon>
        <taxon>Preaxostyla</taxon>
        <taxon>Oxymonadida</taxon>
        <taxon>Streblomastigidae</taxon>
        <taxon>Streblomastix</taxon>
    </lineage>
</organism>
<evidence type="ECO:0000313" key="2">
    <source>
        <dbReference type="Proteomes" id="UP000324800"/>
    </source>
</evidence>
<dbReference type="AlphaFoldDB" id="A0A5J4R1V7"/>
<name>A0A5J4R1V7_9EUKA</name>
<evidence type="ECO:0000313" key="1">
    <source>
        <dbReference type="EMBL" id="KAA6327334.1"/>
    </source>
</evidence>
<dbReference type="EMBL" id="SNRW01043580">
    <property type="protein sequence ID" value="KAA6327334.1"/>
    <property type="molecule type" value="Genomic_DNA"/>
</dbReference>
<accession>A0A5J4R1V7</accession>
<reference evidence="1 2" key="1">
    <citation type="submission" date="2019-03" db="EMBL/GenBank/DDBJ databases">
        <title>Single cell metagenomics reveals metabolic interactions within the superorganism composed of flagellate Streblomastix strix and complex community of Bacteroidetes bacteria on its surface.</title>
        <authorList>
            <person name="Treitli S.C."/>
            <person name="Kolisko M."/>
            <person name="Husnik F."/>
            <person name="Keeling P."/>
            <person name="Hampl V."/>
        </authorList>
    </citation>
    <scope>NUCLEOTIDE SEQUENCE [LARGE SCALE GENOMIC DNA]</scope>
    <source>
        <strain evidence="1">ST1C</strain>
    </source>
</reference>
<feature type="non-terminal residue" evidence="1">
    <location>
        <position position="1"/>
    </location>
</feature>